<organism evidence="3 4">
    <name type="scientific">Bionectria ochroleuca</name>
    <name type="common">Gliocladium roseum</name>
    <dbReference type="NCBI Taxonomy" id="29856"/>
    <lineage>
        <taxon>Eukaryota</taxon>
        <taxon>Fungi</taxon>
        <taxon>Dikarya</taxon>
        <taxon>Ascomycota</taxon>
        <taxon>Pezizomycotina</taxon>
        <taxon>Sordariomycetes</taxon>
        <taxon>Hypocreomycetidae</taxon>
        <taxon>Hypocreales</taxon>
        <taxon>Bionectriaceae</taxon>
        <taxon>Clonostachys</taxon>
    </lineage>
</organism>
<dbReference type="Proteomes" id="UP000766486">
    <property type="component" value="Unassembled WGS sequence"/>
</dbReference>
<feature type="region of interest" description="Disordered" evidence="1">
    <location>
        <begin position="463"/>
        <end position="486"/>
    </location>
</feature>
<name>A0ABY6U2P9_BIOOC</name>
<comment type="caution">
    <text evidence="3">The sequence shown here is derived from an EMBL/GenBank/DDBJ whole genome shotgun (WGS) entry which is preliminary data.</text>
</comment>
<dbReference type="SUPFAM" id="SSF52743">
    <property type="entry name" value="Subtilisin-like"/>
    <property type="match status" value="1"/>
</dbReference>
<protein>
    <recommendedName>
        <fullName evidence="2">Peptidase S8/S53 domain-containing protein</fullName>
    </recommendedName>
</protein>
<feature type="compositionally biased region" description="Pro residues" evidence="1">
    <location>
        <begin position="469"/>
        <end position="478"/>
    </location>
</feature>
<dbReference type="EMBL" id="CABFNS010000715">
    <property type="protein sequence ID" value="VUC24162.1"/>
    <property type="molecule type" value="Genomic_DNA"/>
</dbReference>
<evidence type="ECO:0000313" key="4">
    <source>
        <dbReference type="Proteomes" id="UP000766486"/>
    </source>
</evidence>
<evidence type="ECO:0000256" key="1">
    <source>
        <dbReference type="SAM" id="MobiDB-lite"/>
    </source>
</evidence>
<gene>
    <name evidence="3" type="ORF">CLO192961_LOCUS132717</name>
</gene>
<sequence length="817" mass="90593">MANAAGPVSHSLLNRVEDAVRETIGILGDTNGNVWDPDAAIRLRIRLGNFGVRFSILRDFEVTDDMKQDFQKLMEALRGISDSLYSLSTPRRSSLVEMMSSLGNRRSEEVSDPLAKAAHALEPLEKMLASDGAVTAYLESDRPFAHDEEVASRLSCTLFRALQPFLRCNASCDASGVQKASPLHRIRICLADIGHNFCTVIVSNQQMRVWRKLSFSSFTTCNDVNTHFEIKENQGYVCNYLSPGFRFHLIALNAADAPQLIDIDYKSGIPGLPEGGGMSLAQLLKVGKLCTTGRIQLVRTLCLALWEFFDDKDVCPQLLNSHAIFFMVMKTTEGEPVRYTLEPFIDFPVTSTAIGCPMSSEHKMSSVAKLLLEIVLWDAQSDNSPSSPSSAEHDTKRAARGLLDEFCSMEELDEYEKGLLEDAVSYCLGKSEEKSFLRWHFFREVVKRLIKLSDGCKAGESPLSILVEPPQPTPPPSPSKTHSCGQQLQTDGRTRQWILRNRQIGIDIFGLDDDAREIRAALLDSGCCELQGLGPKSLVYHSCLPNDVPGTDRIVPRMDKIGHGSFLAAAGTEITPNAEFAMVRISEGQPTLSTDEGYIVNGIYWAAREFKADIISMSFGFQSFSQPISDAIWNVHNERKGKIVFLACSGKDPSAGEIFPARHANVLSIFRTNIDGVPVGLNPIPEPYTVPLGTVGEFPFPQVLDAFAKSFPGLETVDTSVSTVVAAAMVAQLIRYESAMRRRFKSGHEVKYLEKLRGTNGIKAVFRAMVKDTDKKFHFFDMVHFWHHLSSGVPLEEVHRHICAQLRVILKDVNLHG</sequence>
<feature type="domain" description="Peptidase S8/S53" evidence="2">
    <location>
        <begin position="562"/>
        <end position="672"/>
    </location>
</feature>
<keyword evidence="4" id="KW-1185">Reference proteome</keyword>
<evidence type="ECO:0000259" key="2">
    <source>
        <dbReference type="Pfam" id="PF00082"/>
    </source>
</evidence>
<dbReference type="InterPro" id="IPR000209">
    <property type="entry name" value="Peptidase_S8/S53_dom"/>
</dbReference>
<dbReference type="CDD" id="cd00306">
    <property type="entry name" value="Peptidases_S8_S53"/>
    <property type="match status" value="1"/>
</dbReference>
<evidence type="ECO:0000313" key="3">
    <source>
        <dbReference type="EMBL" id="VUC24162.1"/>
    </source>
</evidence>
<accession>A0ABY6U2P9</accession>
<dbReference type="Pfam" id="PF00082">
    <property type="entry name" value="Peptidase_S8"/>
    <property type="match status" value="1"/>
</dbReference>
<reference evidence="3 4" key="1">
    <citation type="submission" date="2019-06" db="EMBL/GenBank/DDBJ databases">
        <authorList>
            <person name="Broberg M."/>
        </authorList>
    </citation>
    <scope>NUCLEOTIDE SEQUENCE [LARGE SCALE GENOMIC DNA]</scope>
</reference>
<proteinExistence type="predicted"/>
<dbReference type="InterPro" id="IPR036852">
    <property type="entry name" value="Peptidase_S8/S53_dom_sf"/>
</dbReference>
<dbReference type="Gene3D" id="3.40.50.200">
    <property type="entry name" value="Peptidase S8/S53 domain"/>
    <property type="match status" value="1"/>
</dbReference>